<protein>
    <recommendedName>
        <fullName evidence="3">Polyketide cyclase</fullName>
    </recommendedName>
</protein>
<dbReference type="InterPro" id="IPR023393">
    <property type="entry name" value="START-like_dom_sf"/>
</dbReference>
<comment type="caution">
    <text evidence="1">The sequence shown here is derived from an EMBL/GenBank/DDBJ whole genome shotgun (WGS) entry which is preliminary data.</text>
</comment>
<dbReference type="RefSeq" id="WP_244901889.1">
    <property type="nucleotide sequence ID" value="NZ_MTBC01000013.1"/>
</dbReference>
<organism evidence="1 2">
    <name type="scientific">Croceivirga radicis</name>
    <dbReference type="NCBI Taxonomy" id="1929488"/>
    <lineage>
        <taxon>Bacteria</taxon>
        <taxon>Pseudomonadati</taxon>
        <taxon>Bacteroidota</taxon>
        <taxon>Flavobacteriia</taxon>
        <taxon>Flavobacteriales</taxon>
        <taxon>Flavobacteriaceae</taxon>
        <taxon>Croceivirga</taxon>
    </lineage>
</organism>
<accession>A0A1V6LN30</accession>
<dbReference type="Gene3D" id="3.30.530.20">
    <property type="match status" value="1"/>
</dbReference>
<dbReference type="InterPro" id="IPR019587">
    <property type="entry name" value="Polyketide_cyclase/dehydratase"/>
</dbReference>
<reference evidence="1 2" key="1">
    <citation type="submission" date="2016-12" db="EMBL/GenBank/DDBJ databases">
        <authorList>
            <person name="Song W.-J."/>
            <person name="Kurnit D.M."/>
        </authorList>
    </citation>
    <scope>NUCLEOTIDE SEQUENCE [LARGE SCALE GENOMIC DNA]</scope>
    <source>
        <strain evidence="1 2">HSG9</strain>
    </source>
</reference>
<sequence length="173" mass="19638">MMYILIAVLVAGIISVLIAANTTKQIYLENSITIQAPLDRVFNQVRYLEKFPEWSPFLEIDPNQKITVTGTDGTIGAQYHWVGNQGKDVGYQELIVIEEQAKLVFKCTIEKPYTAAPQFTYLFVPVGNTTKVIQQFELKSGTMNAIFMWLFGTKKQMQQLNARGLQLLKKTLE</sequence>
<dbReference type="Proteomes" id="UP000191680">
    <property type="component" value="Unassembled WGS sequence"/>
</dbReference>
<dbReference type="SUPFAM" id="SSF55961">
    <property type="entry name" value="Bet v1-like"/>
    <property type="match status" value="1"/>
</dbReference>
<dbReference type="AlphaFoldDB" id="A0A1V6LN30"/>
<dbReference type="Pfam" id="PF10604">
    <property type="entry name" value="Polyketide_cyc2"/>
    <property type="match status" value="1"/>
</dbReference>
<evidence type="ECO:0000313" key="1">
    <source>
        <dbReference type="EMBL" id="OQD41594.1"/>
    </source>
</evidence>
<proteinExistence type="predicted"/>
<name>A0A1V6LN30_9FLAO</name>
<dbReference type="EMBL" id="MTBC01000013">
    <property type="protein sequence ID" value="OQD41594.1"/>
    <property type="molecule type" value="Genomic_DNA"/>
</dbReference>
<gene>
    <name evidence="1" type="ORF">BUL40_15350</name>
</gene>
<evidence type="ECO:0008006" key="3">
    <source>
        <dbReference type="Google" id="ProtNLM"/>
    </source>
</evidence>
<evidence type="ECO:0000313" key="2">
    <source>
        <dbReference type="Proteomes" id="UP000191680"/>
    </source>
</evidence>
<keyword evidence="2" id="KW-1185">Reference proteome</keyword>